<dbReference type="Proteomes" id="UP000007329">
    <property type="component" value="Chromosome"/>
</dbReference>
<name>J9WCH5_MYCIP</name>
<evidence type="ECO:0000313" key="1">
    <source>
        <dbReference type="EMBL" id="AFS14914.1"/>
    </source>
</evidence>
<dbReference type="AlphaFoldDB" id="J9WCH5"/>
<reference evidence="1 2" key="1">
    <citation type="journal article" date="2007" name="PLoS ONE">
        <title>Molecular analysis of a leprosy immunotherapeutic bacillus provides insights into Mycobacterium evolution.</title>
        <authorList>
            <person name="Ahmed N."/>
            <person name="Saini V."/>
            <person name="Raghuvanshi S."/>
            <person name="Khurana J.P."/>
            <person name="Tyagi A.K."/>
            <person name="Tyagi A.K."/>
            <person name="Hasnain S.E."/>
        </authorList>
    </citation>
    <scope>NUCLEOTIDE SEQUENCE [LARGE SCALE GENOMIC DNA]</scope>
    <source>
        <strain evidence="1">MTCC 9506</strain>
    </source>
</reference>
<sequence>MQGLGDVEKALIEQSAAAVLNIDEDIACNARPQCKRLLSHPLLDP</sequence>
<organism evidence="1 2">
    <name type="scientific">Mycobacterium indicus pranii (strain DSM 45239 / MTCC 9506)</name>
    <dbReference type="NCBI Taxonomy" id="1232724"/>
    <lineage>
        <taxon>Bacteria</taxon>
        <taxon>Bacillati</taxon>
        <taxon>Actinomycetota</taxon>
        <taxon>Actinomycetes</taxon>
        <taxon>Mycobacteriales</taxon>
        <taxon>Mycobacteriaceae</taxon>
        <taxon>Mycobacterium</taxon>
        <taxon>Mycobacterium avium complex (MAC)</taxon>
    </lineage>
</organism>
<accession>J9WCH5</accession>
<proteinExistence type="predicted"/>
<reference evidence="1 2" key="2">
    <citation type="journal article" date="2012" name="Nucleic Acids Res.">
        <title>Massive gene acquisitions in Mycobacterium indicus pranii provide a perspective on mycobacterial evolution.</title>
        <authorList>
            <person name="Saini V."/>
            <person name="Raghuvanshi S."/>
            <person name="Khurana J.P."/>
            <person name="Ahmed N."/>
            <person name="Hasnain S.E."/>
            <person name="Tyagi A.K."/>
            <person name="Tyagi A.K."/>
        </authorList>
    </citation>
    <scope>NUCLEOTIDE SEQUENCE [LARGE SCALE GENOMIC DNA]</scope>
    <source>
        <strain evidence="2">DSM 45239 / MTCC 9506</strain>
    </source>
</reference>
<gene>
    <name evidence="1" type="ORF">MIP_04262</name>
</gene>
<protein>
    <submittedName>
        <fullName evidence="1">Tripartite motif-containing protein 36</fullName>
    </submittedName>
</protein>
<evidence type="ECO:0000313" key="2">
    <source>
        <dbReference type="Proteomes" id="UP000007329"/>
    </source>
</evidence>
<dbReference type="HOGENOM" id="CLU_3202268_0_0_11"/>
<dbReference type="EMBL" id="CP002275">
    <property type="protein sequence ID" value="AFS14914.1"/>
    <property type="molecule type" value="Genomic_DNA"/>
</dbReference>
<dbReference type="KEGG" id="mid:MIP_04262"/>